<keyword evidence="2" id="KW-1185">Reference proteome</keyword>
<gene>
    <name evidence="1" type="ORF">A7A08_02965</name>
</gene>
<proteinExistence type="predicted"/>
<organism evidence="1 2">
    <name type="scientific">Methyloligella halotolerans</name>
    <dbReference type="NCBI Taxonomy" id="1177755"/>
    <lineage>
        <taxon>Bacteria</taxon>
        <taxon>Pseudomonadati</taxon>
        <taxon>Pseudomonadota</taxon>
        <taxon>Alphaproteobacteria</taxon>
        <taxon>Hyphomicrobiales</taxon>
        <taxon>Hyphomicrobiaceae</taxon>
        <taxon>Methyloligella</taxon>
    </lineage>
</organism>
<name>A0A1E2RVD4_9HYPH</name>
<sequence>MSTAETMESAEAEQLPDLIAKLKGASEAAATLCKKATESLAKSLAPNGKVDGAALEREEHAAHGLAWVTTYAEAIREAANYAERMNGEGRFGEMEALLTQVASPSIWPSSPAAW</sequence>
<comment type="caution">
    <text evidence="1">The sequence shown here is derived from an EMBL/GenBank/DDBJ whole genome shotgun (WGS) entry which is preliminary data.</text>
</comment>
<reference evidence="1 2" key="1">
    <citation type="submission" date="2016-07" db="EMBL/GenBank/DDBJ databases">
        <title>Draft genome sequence of Methyloligella halotolerans C2T (VKM B-2706T=CCUG 61687T=DSM 25045T), a halotolerant polyhydroxybutyrate accumulating methylotroph.</title>
        <authorList>
            <person name="Vasilenko O.V."/>
            <person name="Doronina N.V."/>
            <person name="Poroshina M.N."/>
            <person name="Tarlachkov S.V."/>
            <person name="Trotsenko Y.A."/>
        </authorList>
    </citation>
    <scope>NUCLEOTIDE SEQUENCE [LARGE SCALE GENOMIC DNA]</scope>
    <source>
        <strain evidence="1 2">VKM B-2706</strain>
    </source>
</reference>
<accession>A0A1E2RVD4</accession>
<dbReference type="STRING" id="1177755.A7A08_02965"/>
<dbReference type="EMBL" id="MASI01000010">
    <property type="protein sequence ID" value="ODA66112.1"/>
    <property type="molecule type" value="Genomic_DNA"/>
</dbReference>
<dbReference type="AlphaFoldDB" id="A0A1E2RVD4"/>
<dbReference type="Proteomes" id="UP000095087">
    <property type="component" value="Unassembled WGS sequence"/>
</dbReference>
<protein>
    <submittedName>
        <fullName evidence="1">Uncharacterized protein</fullName>
    </submittedName>
</protein>
<evidence type="ECO:0000313" key="1">
    <source>
        <dbReference type="EMBL" id="ODA66112.1"/>
    </source>
</evidence>
<evidence type="ECO:0000313" key="2">
    <source>
        <dbReference type="Proteomes" id="UP000095087"/>
    </source>
</evidence>